<name>A0ABY6GRU1_9GAMM</name>
<evidence type="ECO:0000313" key="2">
    <source>
        <dbReference type="EMBL" id="UYM15464.1"/>
    </source>
</evidence>
<dbReference type="Proteomes" id="UP001163255">
    <property type="component" value="Chromosome"/>
</dbReference>
<organism evidence="2 3">
    <name type="scientific">Endozoicomonas euniceicola</name>
    <dbReference type="NCBI Taxonomy" id="1234143"/>
    <lineage>
        <taxon>Bacteria</taxon>
        <taxon>Pseudomonadati</taxon>
        <taxon>Pseudomonadota</taxon>
        <taxon>Gammaproteobacteria</taxon>
        <taxon>Oceanospirillales</taxon>
        <taxon>Endozoicomonadaceae</taxon>
        <taxon>Endozoicomonas</taxon>
    </lineage>
</organism>
<sequence>MSKKLTPQDNHANQLNPNKGSDGVNEQYAKVHGNRGKQMNPNQQKSKK</sequence>
<feature type="compositionally biased region" description="Polar residues" evidence="1">
    <location>
        <begin position="37"/>
        <end position="48"/>
    </location>
</feature>
<reference evidence="2" key="1">
    <citation type="submission" date="2022-10" db="EMBL/GenBank/DDBJ databases">
        <title>Completed Genome Sequence of two octocoral isolated bacterium, Endozoicomonas euniceicola EF212T and Endozoicomonas gorgoniicola PS125T.</title>
        <authorList>
            <person name="Chiou Y.-J."/>
            <person name="Chen Y.-H."/>
        </authorList>
    </citation>
    <scope>NUCLEOTIDE SEQUENCE</scope>
    <source>
        <strain evidence="2">EF212</strain>
    </source>
</reference>
<feature type="compositionally biased region" description="Polar residues" evidence="1">
    <location>
        <begin position="1"/>
        <end position="19"/>
    </location>
</feature>
<evidence type="ECO:0000256" key="1">
    <source>
        <dbReference type="SAM" id="MobiDB-lite"/>
    </source>
</evidence>
<evidence type="ECO:0000313" key="3">
    <source>
        <dbReference type="Proteomes" id="UP001163255"/>
    </source>
</evidence>
<protein>
    <submittedName>
        <fullName evidence="2">Alpha-amylase</fullName>
    </submittedName>
</protein>
<feature type="region of interest" description="Disordered" evidence="1">
    <location>
        <begin position="1"/>
        <end position="48"/>
    </location>
</feature>
<gene>
    <name evidence="2" type="ORF">NX720_21850</name>
</gene>
<dbReference type="RefSeq" id="WP_262597492.1">
    <property type="nucleotide sequence ID" value="NZ_CP103300.1"/>
</dbReference>
<proteinExistence type="predicted"/>
<accession>A0ABY6GRU1</accession>
<keyword evidence="3" id="KW-1185">Reference proteome</keyword>
<dbReference type="EMBL" id="CP103300">
    <property type="protein sequence ID" value="UYM15464.1"/>
    <property type="molecule type" value="Genomic_DNA"/>
</dbReference>